<dbReference type="PROSITE" id="PS51842">
    <property type="entry name" value="IF_ROD_2"/>
    <property type="match status" value="1"/>
</dbReference>
<proteinExistence type="predicted"/>
<keyword evidence="2 3" id="KW-0175">Coiled coil</keyword>
<organism evidence="5 6">
    <name type="scientific">Piaya cayana</name>
    <name type="common">Common squirrel cuckoo</name>
    <dbReference type="NCBI Taxonomy" id="33601"/>
    <lineage>
        <taxon>Eukaryota</taxon>
        <taxon>Metazoa</taxon>
        <taxon>Chordata</taxon>
        <taxon>Craniata</taxon>
        <taxon>Vertebrata</taxon>
        <taxon>Euteleostomi</taxon>
        <taxon>Archelosauria</taxon>
        <taxon>Archosauria</taxon>
        <taxon>Dinosauria</taxon>
        <taxon>Saurischia</taxon>
        <taxon>Theropoda</taxon>
        <taxon>Coelurosauria</taxon>
        <taxon>Aves</taxon>
        <taxon>Neognathae</taxon>
        <taxon>Neoaves</taxon>
        <taxon>Otidimorphae</taxon>
        <taxon>Cuculiformes</taxon>
        <taxon>Coccyzidae</taxon>
        <taxon>Piaya</taxon>
    </lineage>
</organism>
<dbReference type="EMBL" id="WAAB01025693">
    <property type="protein sequence ID" value="NWH82748.1"/>
    <property type="molecule type" value="Genomic_DNA"/>
</dbReference>
<sequence length="212" mass="23152">GRLRKSSSAVSAAMSVNRSSFSSISMSRSGGGGTGRVSSGFGSRSLHNLGGSKRISISGGYFPTRTEHGYESGQGGFAYRVGGAGLGFGGGRGPGSIQEVTVDKNLLVPLNLEIDPNVQRVRQEEKEQIKSLNNKFASFIDKVRFLEQQNKVLETKWALLKDQKTVKNNLEPMFNAYVGDMRKELEALEGDRLRLSSEWKAVQDAVEDFKSR</sequence>
<dbReference type="Gene3D" id="1.20.5.1160">
    <property type="entry name" value="Vasodilator-stimulated phosphoprotein"/>
    <property type="match status" value="1"/>
</dbReference>
<dbReference type="PRINTS" id="PR01276">
    <property type="entry name" value="TYPE2KERATIN"/>
</dbReference>
<evidence type="ECO:0000256" key="1">
    <source>
        <dbReference type="ARBA" id="ARBA00022754"/>
    </source>
</evidence>
<dbReference type="Pfam" id="PF00038">
    <property type="entry name" value="Filament"/>
    <property type="match status" value="1"/>
</dbReference>
<dbReference type="PANTHER" id="PTHR45616">
    <property type="entry name" value="GATA-TYPE DOMAIN-CONTAINING PROTEIN"/>
    <property type="match status" value="1"/>
</dbReference>
<keyword evidence="1" id="KW-0403">Intermediate filament</keyword>
<reference evidence="5" key="1">
    <citation type="submission" date="2019-09" db="EMBL/GenBank/DDBJ databases">
        <title>Bird 10,000 Genomes (B10K) Project - Family phase.</title>
        <authorList>
            <person name="Zhang G."/>
        </authorList>
    </citation>
    <scope>NUCLEOTIDE SEQUENCE</scope>
    <source>
        <strain evidence="5">B10K-DU-008-47</strain>
        <tissue evidence="5">Mixed tissue sample</tissue>
    </source>
</reference>
<feature type="domain" description="IF rod" evidence="4">
    <location>
        <begin position="125"/>
        <end position="212"/>
    </location>
</feature>
<dbReference type="GO" id="GO:0030280">
    <property type="term" value="F:structural constituent of skin epidermis"/>
    <property type="evidence" value="ECO:0007669"/>
    <property type="project" value="TreeGrafter"/>
</dbReference>
<name>A0A850XIZ7_PIACA</name>
<dbReference type="Proteomes" id="UP000653271">
    <property type="component" value="Unassembled WGS sequence"/>
</dbReference>
<dbReference type="GO" id="GO:0005615">
    <property type="term" value="C:extracellular space"/>
    <property type="evidence" value="ECO:0007669"/>
    <property type="project" value="TreeGrafter"/>
</dbReference>
<dbReference type="PANTHER" id="PTHR45616:SF19">
    <property type="entry name" value="KERATIN 90"/>
    <property type="match status" value="1"/>
</dbReference>
<dbReference type="InterPro" id="IPR003054">
    <property type="entry name" value="Keratin_II"/>
</dbReference>
<dbReference type="AlphaFoldDB" id="A0A850XIZ7"/>
<gene>
    <name evidence="5" type="primary">Krt75_6</name>
    <name evidence="5" type="ORF">PIACAY_R11410</name>
</gene>
<protein>
    <submittedName>
        <fullName evidence="5">K2C75 protein</fullName>
    </submittedName>
</protein>
<accession>A0A850XIZ7</accession>
<dbReference type="Pfam" id="PF16208">
    <property type="entry name" value="Keratin_2_head"/>
    <property type="match status" value="1"/>
</dbReference>
<feature type="coiled-coil region" evidence="3">
    <location>
        <begin position="122"/>
        <end position="149"/>
    </location>
</feature>
<dbReference type="GO" id="GO:0031424">
    <property type="term" value="P:keratinization"/>
    <property type="evidence" value="ECO:0007669"/>
    <property type="project" value="TreeGrafter"/>
</dbReference>
<dbReference type="GO" id="GO:0045109">
    <property type="term" value="P:intermediate filament organization"/>
    <property type="evidence" value="ECO:0007669"/>
    <property type="project" value="TreeGrafter"/>
</dbReference>
<evidence type="ECO:0000256" key="3">
    <source>
        <dbReference type="SAM" id="Coils"/>
    </source>
</evidence>
<dbReference type="InterPro" id="IPR032444">
    <property type="entry name" value="Keratin_2_head"/>
</dbReference>
<dbReference type="SUPFAM" id="SSF64593">
    <property type="entry name" value="Intermediate filament protein, coiled coil region"/>
    <property type="match status" value="1"/>
</dbReference>
<evidence type="ECO:0000256" key="2">
    <source>
        <dbReference type="ARBA" id="ARBA00023054"/>
    </source>
</evidence>
<feature type="non-terminal residue" evidence="5">
    <location>
        <position position="212"/>
    </location>
</feature>
<feature type="non-terminal residue" evidence="5">
    <location>
        <position position="1"/>
    </location>
</feature>
<dbReference type="GO" id="GO:0045095">
    <property type="term" value="C:keratin filament"/>
    <property type="evidence" value="ECO:0007669"/>
    <property type="project" value="InterPro"/>
</dbReference>
<dbReference type="InterPro" id="IPR039008">
    <property type="entry name" value="IF_rod_dom"/>
</dbReference>
<evidence type="ECO:0000259" key="4">
    <source>
        <dbReference type="PROSITE" id="PS51842"/>
    </source>
</evidence>
<evidence type="ECO:0000313" key="5">
    <source>
        <dbReference type="EMBL" id="NWH82748.1"/>
    </source>
</evidence>
<keyword evidence="6" id="KW-1185">Reference proteome</keyword>
<comment type="caution">
    <text evidence="5">The sequence shown here is derived from an EMBL/GenBank/DDBJ whole genome shotgun (WGS) entry which is preliminary data.</text>
</comment>
<evidence type="ECO:0000313" key="6">
    <source>
        <dbReference type="Proteomes" id="UP000653271"/>
    </source>
</evidence>
<dbReference type="OrthoDB" id="2441647at2759"/>